<reference evidence="2" key="1">
    <citation type="journal article" date="2013" name="Nature">
        <title>Draft genome of the wheat A-genome progenitor Triticum urartu.</title>
        <authorList>
            <person name="Ling H.Q."/>
            <person name="Zhao S."/>
            <person name="Liu D."/>
            <person name="Wang J."/>
            <person name="Sun H."/>
            <person name="Zhang C."/>
            <person name="Fan H."/>
            <person name="Li D."/>
            <person name="Dong L."/>
            <person name="Tao Y."/>
            <person name="Gao C."/>
            <person name="Wu H."/>
            <person name="Li Y."/>
            <person name="Cui Y."/>
            <person name="Guo X."/>
            <person name="Zheng S."/>
            <person name="Wang B."/>
            <person name="Yu K."/>
            <person name="Liang Q."/>
            <person name="Yang W."/>
            <person name="Lou X."/>
            <person name="Chen J."/>
            <person name="Feng M."/>
            <person name="Jian J."/>
            <person name="Zhang X."/>
            <person name="Luo G."/>
            <person name="Jiang Y."/>
            <person name="Liu J."/>
            <person name="Wang Z."/>
            <person name="Sha Y."/>
            <person name="Zhang B."/>
            <person name="Wu H."/>
            <person name="Tang D."/>
            <person name="Shen Q."/>
            <person name="Xue P."/>
            <person name="Zou S."/>
            <person name="Wang X."/>
            <person name="Liu X."/>
            <person name="Wang F."/>
            <person name="Yang Y."/>
            <person name="An X."/>
            <person name="Dong Z."/>
            <person name="Zhang K."/>
            <person name="Zhang X."/>
            <person name="Luo M.C."/>
            <person name="Dvorak J."/>
            <person name="Tong Y."/>
            <person name="Wang J."/>
            <person name="Yang H."/>
            <person name="Li Z."/>
            <person name="Wang D."/>
            <person name="Zhang A."/>
            <person name="Wang J."/>
        </authorList>
    </citation>
    <scope>NUCLEOTIDE SEQUENCE</scope>
    <source>
        <strain evidence="2">cv. G1812</strain>
    </source>
</reference>
<reference evidence="1" key="2">
    <citation type="submission" date="2018-03" db="EMBL/GenBank/DDBJ databases">
        <title>The Triticum urartu genome reveals the dynamic nature of wheat genome evolution.</title>
        <authorList>
            <person name="Ling H."/>
            <person name="Ma B."/>
            <person name="Shi X."/>
            <person name="Liu H."/>
            <person name="Dong L."/>
            <person name="Sun H."/>
            <person name="Cao Y."/>
            <person name="Gao Q."/>
            <person name="Zheng S."/>
            <person name="Li Y."/>
            <person name="Yu Y."/>
            <person name="Du H."/>
            <person name="Qi M."/>
            <person name="Li Y."/>
            <person name="Yu H."/>
            <person name="Cui Y."/>
            <person name="Wang N."/>
            <person name="Chen C."/>
            <person name="Wu H."/>
            <person name="Zhao Y."/>
            <person name="Zhang J."/>
            <person name="Li Y."/>
            <person name="Zhou W."/>
            <person name="Zhang B."/>
            <person name="Hu W."/>
            <person name="Eijk M."/>
            <person name="Tang J."/>
            <person name="Witsenboer H."/>
            <person name="Zhao S."/>
            <person name="Li Z."/>
            <person name="Zhang A."/>
            <person name="Wang D."/>
            <person name="Liang C."/>
        </authorList>
    </citation>
    <scope>NUCLEOTIDE SEQUENCE [LARGE SCALE GENOMIC DNA]</scope>
    <source>
        <strain evidence="1">cv. G1812</strain>
    </source>
</reference>
<name>A0A8R7U779_TRIUA</name>
<proteinExistence type="predicted"/>
<dbReference type="Proteomes" id="UP000015106">
    <property type="component" value="Chromosome 4"/>
</dbReference>
<sequence>MKPPIKKLLCNQDMRGKNDIVKMHAITRIMLHKNTVVFSNMNDIEEMHLLATLLPLYVKLVTFLLKL</sequence>
<organism evidence="1 2">
    <name type="scientific">Triticum urartu</name>
    <name type="common">Red wild einkorn</name>
    <name type="synonym">Crithodium urartu</name>
    <dbReference type="NCBI Taxonomy" id="4572"/>
    <lineage>
        <taxon>Eukaryota</taxon>
        <taxon>Viridiplantae</taxon>
        <taxon>Streptophyta</taxon>
        <taxon>Embryophyta</taxon>
        <taxon>Tracheophyta</taxon>
        <taxon>Spermatophyta</taxon>
        <taxon>Magnoliopsida</taxon>
        <taxon>Liliopsida</taxon>
        <taxon>Poales</taxon>
        <taxon>Poaceae</taxon>
        <taxon>BOP clade</taxon>
        <taxon>Pooideae</taxon>
        <taxon>Triticodae</taxon>
        <taxon>Triticeae</taxon>
        <taxon>Triticinae</taxon>
        <taxon>Triticum</taxon>
    </lineage>
</organism>
<evidence type="ECO:0000313" key="2">
    <source>
        <dbReference type="Proteomes" id="UP000015106"/>
    </source>
</evidence>
<reference evidence="1" key="3">
    <citation type="submission" date="2022-06" db="UniProtKB">
        <authorList>
            <consortium name="EnsemblPlants"/>
        </authorList>
    </citation>
    <scope>IDENTIFICATION</scope>
</reference>
<accession>A0A8R7U779</accession>
<evidence type="ECO:0000313" key="1">
    <source>
        <dbReference type="EnsemblPlants" id="TuG1812G0400002228.01.T01.cds415557"/>
    </source>
</evidence>
<keyword evidence="2" id="KW-1185">Reference proteome</keyword>
<dbReference type="EnsemblPlants" id="TuG1812G0400002228.01.T01">
    <property type="protein sequence ID" value="TuG1812G0400002228.01.T01.cds415557"/>
    <property type="gene ID" value="TuG1812G0400002228.01"/>
</dbReference>
<protein>
    <submittedName>
        <fullName evidence="1">Uncharacterized protein</fullName>
    </submittedName>
</protein>
<dbReference type="AlphaFoldDB" id="A0A8R7U779"/>
<dbReference type="Gramene" id="TuG1812G0400002228.01.T01">
    <property type="protein sequence ID" value="TuG1812G0400002228.01.T01.cds415557"/>
    <property type="gene ID" value="TuG1812G0400002228.01"/>
</dbReference>